<comment type="caution">
    <text evidence="4">The sequence shown here is derived from an EMBL/GenBank/DDBJ whole genome shotgun (WGS) entry which is preliminary data.</text>
</comment>
<evidence type="ECO:0000313" key="4">
    <source>
        <dbReference type="EMBL" id="OQR97531.1"/>
    </source>
</evidence>
<keyword evidence="2" id="KW-0732">Signal</keyword>
<feature type="chain" id="PRO_5012167255" description="Fungal lipase-type domain-containing protein" evidence="2">
    <location>
        <begin position="16"/>
        <end position="364"/>
    </location>
</feature>
<feature type="transmembrane region" description="Helical" evidence="1">
    <location>
        <begin position="341"/>
        <end position="359"/>
    </location>
</feature>
<dbReference type="Gene3D" id="3.40.50.1820">
    <property type="entry name" value="alpha/beta hydrolase"/>
    <property type="match status" value="1"/>
</dbReference>
<dbReference type="EMBL" id="JNBR01000102">
    <property type="protein sequence ID" value="OQR97531.1"/>
    <property type="molecule type" value="Genomic_DNA"/>
</dbReference>
<dbReference type="SUPFAM" id="SSF53474">
    <property type="entry name" value="alpha/beta-Hydrolases"/>
    <property type="match status" value="1"/>
</dbReference>
<dbReference type="InterPro" id="IPR029058">
    <property type="entry name" value="AB_hydrolase_fold"/>
</dbReference>
<organism evidence="4 5">
    <name type="scientific">Achlya hypogyna</name>
    <name type="common">Oomycete</name>
    <name type="synonym">Protoachlya hypogyna</name>
    <dbReference type="NCBI Taxonomy" id="1202772"/>
    <lineage>
        <taxon>Eukaryota</taxon>
        <taxon>Sar</taxon>
        <taxon>Stramenopiles</taxon>
        <taxon>Oomycota</taxon>
        <taxon>Saprolegniomycetes</taxon>
        <taxon>Saprolegniales</taxon>
        <taxon>Achlyaceae</taxon>
        <taxon>Achlya</taxon>
    </lineage>
</organism>
<keyword evidence="1" id="KW-0472">Membrane</keyword>
<dbReference type="Pfam" id="PF01764">
    <property type="entry name" value="Lipase_3"/>
    <property type="match status" value="1"/>
</dbReference>
<name>A0A1V9ZI04_ACHHY</name>
<sequence>MTFLTSYLSLWAATALDYSSQWFPTLPEQAAVLRPNTTAALDMLCMCRSFATPQTHLADRLNASQCAELDFASRWTPDTNMSHLSPTALPVFVDADELVLSGTLRAKVFTNDANGVVIAFRHQEGEGILDAEMWEAMGLFGRNFVLFNAPSVVTFGSLLDYACRYVQYIIFGTRHLLRADFVPLAVDFTAEMRRKYPQHNLQFTGYSLGGALAQLVAVEFQQPATTFAANGILDIMGLYHMTPTAEFEPSQLVNYIAPVDFVPKLDCQIGSIVLATTAITGDPEAAHMAFVYGNTAWETLHQTNLSVTSGRQYSQDHGYCIDNALLQAPGGSMWDAFVSQFWGHVLSTAIVGGIVSLLVHRWRS</sequence>
<dbReference type="GO" id="GO:0006629">
    <property type="term" value="P:lipid metabolic process"/>
    <property type="evidence" value="ECO:0007669"/>
    <property type="project" value="InterPro"/>
</dbReference>
<dbReference type="InterPro" id="IPR002921">
    <property type="entry name" value="Fungal_lipase-type"/>
</dbReference>
<feature type="signal peptide" evidence="2">
    <location>
        <begin position="1"/>
        <end position="15"/>
    </location>
</feature>
<evidence type="ECO:0000259" key="3">
    <source>
        <dbReference type="Pfam" id="PF01764"/>
    </source>
</evidence>
<dbReference type="AlphaFoldDB" id="A0A1V9ZI04"/>
<proteinExistence type="predicted"/>
<reference evidence="4 5" key="1">
    <citation type="journal article" date="2014" name="Genome Biol. Evol.">
        <title>The secreted proteins of Achlya hypogyna and Thraustotheca clavata identify the ancestral oomycete secretome and reveal gene acquisitions by horizontal gene transfer.</title>
        <authorList>
            <person name="Misner I."/>
            <person name="Blouin N."/>
            <person name="Leonard G."/>
            <person name="Richards T.A."/>
            <person name="Lane C.E."/>
        </authorList>
    </citation>
    <scope>NUCLEOTIDE SEQUENCE [LARGE SCALE GENOMIC DNA]</scope>
    <source>
        <strain evidence="4 5">ATCC 48635</strain>
    </source>
</reference>
<accession>A0A1V9ZI04</accession>
<protein>
    <recommendedName>
        <fullName evidence="3">Fungal lipase-type domain-containing protein</fullName>
    </recommendedName>
</protein>
<evidence type="ECO:0000313" key="5">
    <source>
        <dbReference type="Proteomes" id="UP000243579"/>
    </source>
</evidence>
<feature type="domain" description="Fungal lipase-type" evidence="3">
    <location>
        <begin position="192"/>
        <end position="221"/>
    </location>
</feature>
<evidence type="ECO:0000256" key="1">
    <source>
        <dbReference type="SAM" id="Phobius"/>
    </source>
</evidence>
<dbReference type="OrthoDB" id="58570at2759"/>
<gene>
    <name evidence="4" type="ORF">ACHHYP_20499</name>
</gene>
<keyword evidence="1" id="KW-0812">Transmembrane</keyword>
<keyword evidence="5" id="KW-1185">Reference proteome</keyword>
<evidence type="ECO:0000256" key="2">
    <source>
        <dbReference type="SAM" id="SignalP"/>
    </source>
</evidence>
<dbReference type="Proteomes" id="UP000243579">
    <property type="component" value="Unassembled WGS sequence"/>
</dbReference>
<keyword evidence="1" id="KW-1133">Transmembrane helix</keyword>